<dbReference type="InterPro" id="IPR001633">
    <property type="entry name" value="EAL_dom"/>
</dbReference>
<dbReference type="Gene3D" id="3.20.20.450">
    <property type="entry name" value="EAL domain"/>
    <property type="match status" value="1"/>
</dbReference>
<dbReference type="RefSeq" id="WP_159444153.1">
    <property type="nucleotide sequence ID" value="NZ_FMTO01000013.1"/>
</dbReference>
<dbReference type="PANTHER" id="PTHR33121:SF70">
    <property type="entry name" value="SIGNALING PROTEIN YKOW"/>
    <property type="match status" value="1"/>
</dbReference>
<dbReference type="InterPro" id="IPR043128">
    <property type="entry name" value="Rev_trsase/Diguanyl_cyclase"/>
</dbReference>
<dbReference type="Pfam" id="PF00990">
    <property type="entry name" value="GGDEF"/>
    <property type="match status" value="1"/>
</dbReference>
<keyword evidence="4" id="KW-1185">Reference proteome</keyword>
<name>A0A1T4PU36_9FIRM</name>
<dbReference type="Pfam" id="PF00563">
    <property type="entry name" value="EAL"/>
    <property type="match status" value="1"/>
</dbReference>
<dbReference type="Proteomes" id="UP000189857">
    <property type="component" value="Unassembled WGS sequence"/>
</dbReference>
<evidence type="ECO:0000259" key="1">
    <source>
        <dbReference type="PROSITE" id="PS50883"/>
    </source>
</evidence>
<dbReference type="SUPFAM" id="SSF55073">
    <property type="entry name" value="Nucleotide cyclase"/>
    <property type="match status" value="1"/>
</dbReference>
<dbReference type="InterPro" id="IPR000160">
    <property type="entry name" value="GGDEF_dom"/>
</dbReference>
<dbReference type="SUPFAM" id="SSF141868">
    <property type="entry name" value="EAL domain-like"/>
    <property type="match status" value="1"/>
</dbReference>
<protein>
    <submittedName>
        <fullName evidence="3">EAL domain, c-di-GMP-specific phosphodiesterase class I (Or its enzymatically inactive variant)</fullName>
    </submittedName>
</protein>
<organism evidence="3 4">
    <name type="scientific">Eubacterium ruminantium</name>
    <dbReference type="NCBI Taxonomy" id="42322"/>
    <lineage>
        <taxon>Bacteria</taxon>
        <taxon>Bacillati</taxon>
        <taxon>Bacillota</taxon>
        <taxon>Clostridia</taxon>
        <taxon>Eubacteriales</taxon>
        <taxon>Eubacteriaceae</taxon>
        <taxon>Eubacterium</taxon>
    </lineage>
</organism>
<sequence length="570" mass="65328">MGNKESSQETDDKDQKFHILFEQLISEITSMEKPDIPKIEQILIEISSMYRLSMAETHLYRDSELELKGAGEVLRCYDTGKPGKQILKFRKQSSVGTIAEMTAYMSEDEEPLTEKERANVELTMRATLSFVSRNRMIDIINELTYYDEQSFLNFRALRKYLTTEAKSGKLFGQTAVRYNLRHFSLINRELGRKTGDIIMKNHYNCLTDIVGSTGIVARLGGDNFVTICPTEKLGNVLAFLTEAPIQYESTKSVNISTTAGVYRINDDADIDNPGIIIDKSIIPFNIAQGGGADKIVFYDESLIKRKEISMRVQQLFPEALRNEEFQVYYQPKVNIMTGELVGAEALCRWFHDGKIVPPCDFIPMLEETNDICQLDFYMLDHVCRDIHKWIKSGHKSIRVSVNLSRKHMMNVNLLQSLLKTIDRHNIPHSCIEIELTETTSDVEFSDLKRVVKGLQSVGIFTSVDDFGIGYSSLNLIRELPWNVLKVDRSFLPTENGNNNENQSIMFKYVVAMAREMGIECIVEGVETLYQLKVLRSNHCDLAQGFYFDKPLPIKDFEQRLTKRFYDISNF</sequence>
<dbReference type="PROSITE" id="PS50887">
    <property type="entry name" value="GGDEF"/>
    <property type="match status" value="1"/>
</dbReference>
<evidence type="ECO:0000313" key="4">
    <source>
        <dbReference type="Proteomes" id="UP000189857"/>
    </source>
</evidence>
<gene>
    <name evidence="3" type="ORF">SAMN02745110_02115</name>
</gene>
<feature type="domain" description="GGDEF" evidence="2">
    <location>
        <begin position="171"/>
        <end position="300"/>
    </location>
</feature>
<accession>A0A1T4PU36</accession>
<reference evidence="3 4" key="1">
    <citation type="submission" date="2017-02" db="EMBL/GenBank/DDBJ databases">
        <authorList>
            <person name="Peterson S.W."/>
        </authorList>
    </citation>
    <scope>NUCLEOTIDE SEQUENCE [LARGE SCALE GENOMIC DNA]</scope>
    <source>
        <strain evidence="3 4">ATCC 17233</strain>
    </source>
</reference>
<dbReference type="EMBL" id="FUXA01000014">
    <property type="protein sequence ID" value="SJZ94826.1"/>
    <property type="molecule type" value="Genomic_DNA"/>
</dbReference>
<dbReference type="SMART" id="SM00052">
    <property type="entry name" value="EAL"/>
    <property type="match status" value="1"/>
</dbReference>
<dbReference type="CDD" id="cd01948">
    <property type="entry name" value="EAL"/>
    <property type="match status" value="1"/>
</dbReference>
<feature type="domain" description="EAL" evidence="1">
    <location>
        <begin position="309"/>
        <end position="564"/>
    </location>
</feature>
<proteinExistence type="predicted"/>
<evidence type="ECO:0000313" key="3">
    <source>
        <dbReference type="EMBL" id="SJZ94826.1"/>
    </source>
</evidence>
<dbReference type="SMART" id="SM00267">
    <property type="entry name" value="GGDEF"/>
    <property type="match status" value="1"/>
</dbReference>
<dbReference type="PROSITE" id="PS50883">
    <property type="entry name" value="EAL"/>
    <property type="match status" value="1"/>
</dbReference>
<dbReference type="GO" id="GO:0071111">
    <property type="term" value="F:cyclic-guanylate-specific phosphodiesterase activity"/>
    <property type="evidence" value="ECO:0007669"/>
    <property type="project" value="InterPro"/>
</dbReference>
<dbReference type="InterPro" id="IPR029787">
    <property type="entry name" value="Nucleotide_cyclase"/>
</dbReference>
<dbReference type="InterPro" id="IPR050706">
    <property type="entry name" value="Cyclic-di-GMP_PDE-like"/>
</dbReference>
<dbReference type="AlphaFoldDB" id="A0A1T4PU36"/>
<dbReference type="PANTHER" id="PTHR33121">
    <property type="entry name" value="CYCLIC DI-GMP PHOSPHODIESTERASE PDEF"/>
    <property type="match status" value="1"/>
</dbReference>
<dbReference type="InterPro" id="IPR035919">
    <property type="entry name" value="EAL_sf"/>
</dbReference>
<evidence type="ECO:0000259" key="2">
    <source>
        <dbReference type="PROSITE" id="PS50887"/>
    </source>
</evidence>
<dbReference type="Gene3D" id="3.30.70.270">
    <property type="match status" value="1"/>
</dbReference>